<dbReference type="PROSITE" id="PS51819">
    <property type="entry name" value="VOC"/>
    <property type="match status" value="1"/>
</dbReference>
<keyword evidence="3" id="KW-1185">Reference proteome</keyword>
<dbReference type="CDD" id="cd06587">
    <property type="entry name" value="VOC"/>
    <property type="match status" value="1"/>
</dbReference>
<dbReference type="RefSeq" id="WP_047940167.1">
    <property type="nucleotide sequence ID" value="NZ_JAMAUJ010000001.1"/>
</dbReference>
<protein>
    <submittedName>
        <fullName evidence="2">Glyoxalase</fullName>
    </submittedName>
</protein>
<evidence type="ECO:0000259" key="1">
    <source>
        <dbReference type="PROSITE" id="PS51819"/>
    </source>
</evidence>
<dbReference type="AlphaFoldDB" id="A0A0J1IR82"/>
<organism evidence="2 3">
    <name type="scientific">Niallia circulans</name>
    <name type="common">Bacillus circulans</name>
    <dbReference type="NCBI Taxonomy" id="1397"/>
    <lineage>
        <taxon>Bacteria</taxon>
        <taxon>Bacillati</taxon>
        <taxon>Bacillota</taxon>
        <taxon>Bacilli</taxon>
        <taxon>Bacillales</taxon>
        <taxon>Bacillaceae</taxon>
        <taxon>Niallia</taxon>
    </lineage>
</organism>
<dbReference type="PATRIC" id="fig|1397.4.peg.371"/>
<reference evidence="2 3" key="1">
    <citation type="submission" date="2015-05" db="EMBL/GenBank/DDBJ databases">
        <title>Whole genome sequence and identification of bacterial endophytes from Costus igneus.</title>
        <authorList>
            <person name="Lee Y.P."/>
            <person name="Gan H.M."/>
            <person name="Eng W."/>
            <person name="Wheatley M.S."/>
            <person name="Caraballo A."/>
            <person name="Polter S."/>
            <person name="Savka M.A."/>
            <person name="Hudson A.O."/>
        </authorList>
    </citation>
    <scope>NUCLEOTIDE SEQUENCE [LARGE SCALE GENOMIC DNA]</scope>
    <source>
        <strain evidence="2 3">RIT379</strain>
    </source>
</reference>
<dbReference type="OrthoDB" id="291991at2"/>
<dbReference type="Proteomes" id="UP000036045">
    <property type="component" value="Unassembled WGS sequence"/>
</dbReference>
<dbReference type="Gene3D" id="3.10.180.10">
    <property type="entry name" value="2,3-Dihydroxybiphenyl 1,2-Dioxygenase, domain 1"/>
    <property type="match status" value="1"/>
</dbReference>
<dbReference type="InterPro" id="IPR037523">
    <property type="entry name" value="VOC_core"/>
</dbReference>
<dbReference type="InterPro" id="IPR029068">
    <property type="entry name" value="Glyas_Bleomycin-R_OHBP_Dase"/>
</dbReference>
<comment type="caution">
    <text evidence="2">The sequence shown here is derived from an EMBL/GenBank/DDBJ whole genome shotgun (WGS) entry which is preliminary data.</text>
</comment>
<dbReference type="InterPro" id="IPR004360">
    <property type="entry name" value="Glyas_Fos-R_dOase_dom"/>
</dbReference>
<name>A0A0J1IR82_NIACI</name>
<evidence type="ECO:0000313" key="2">
    <source>
        <dbReference type="EMBL" id="KLV28472.1"/>
    </source>
</evidence>
<sequence length="142" mass="16385">MNTIIHRVGTIYLPVENPELASNWYQEKLGARENFRNGDKAILDFANQSFFLVKAEKGEKAAFQDEAGNEHFFLTFEVDGIDQLKKLHSSLKEKGVTVDDIEDRGHPGNNFVFYDLDGNKFDVWSQLSPSFKEKYLINHDER</sequence>
<dbReference type="EMBL" id="LDPH01000001">
    <property type="protein sequence ID" value="KLV28472.1"/>
    <property type="molecule type" value="Genomic_DNA"/>
</dbReference>
<accession>A0A0J1IR82</accession>
<feature type="domain" description="VOC" evidence="1">
    <location>
        <begin position="7"/>
        <end position="126"/>
    </location>
</feature>
<dbReference type="Pfam" id="PF00903">
    <property type="entry name" value="Glyoxalase"/>
    <property type="match status" value="1"/>
</dbReference>
<proteinExistence type="predicted"/>
<gene>
    <name evidence="2" type="ORF">ABW02_01665</name>
</gene>
<evidence type="ECO:0000313" key="3">
    <source>
        <dbReference type="Proteomes" id="UP000036045"/>
    </source>
</evidence>
<dbReference type="SUPFAM" id="SSF54593">
    <property type="entry name" value="Glyoxalase/Bleomycin resistance protein/Dihydroxybiphenyl dioxygenase"/>
    <property type="match status" value="1"/>
</dbReference>